<dbReference type="VEuPathDB" id="TriTrypDB:BCY84_01667"/>
<dbReference type="EMBL" id="PRFC01000087">
    <property type="protein sequence ID" value="PWV08726.1"/>
    <property type="molecule type" value="Genomic_DNA"/>
</dbReference>
<dbReference type="VEuPathDB" id="TriTrypDB:TcCLB.508995.30"/>
<dbReference type="VEuPathDB" id="TriTrypDB:ECC02_000628"/>
<comment type="caution">
    <text evidence="2">The sequence shown here is derived from an EMBL/GenBank/DDBJ whole genome shotgun (WGS) entry which is preliminary data.</text>
</comment>
<evidence type="ECO:0000313" key="2">
    <source>
        <dbReference type="EMBL" id="PWV08726.1"/>
    </source>
</evidence>
<sequence>MDWAHDSTWSAGPPPHGEACMGNGDDDIQKTVQQRLTEAQRQRNELIARGVAHLVAPSVRHYDEANGSVWRTTTKIHTVVRSAAADACVTLSVSPFRGRKPTIVFLPLDHPWDGDLHSNDNSAYVEPLPLAWLPPARMGEQKKLRRERAYAALHFTMSDNAVRFFKCYVYFGASRFCGGEKSPIDNVVLEVVQAPCKKRFFATETVSAYQSLPRNVAYWQER</sequence>
<dbReference type="VEuPathDB" id="TriTrypDB:TCDM_00971"/>
<gene>
    <name evidence="2" type="ORF">C3747_87g84</name>
</gene>
<organism evidence="2 3">
    <name type="scientific">Trypanosoma cruzi</name>
    <dbReference type="NCBI Taxonomy" id="5693"/>
    <lineage>
        <taxon>Eukaryota</taxon>
        <taxon>Discoba</taxon>
        <taxon>Euglenozoa</taxon>
        <taxon>Kinetoplastea</taxon>
        <taxon>Metakinetoplastina</taxon>
        <taxon>Trypanosomatida</taxon>
        <taxon>Trypanosomatidae</taxon>
        <taxon>Trypanosoma</taxon>
        <taxon>Schizotrypanum</taxon>
    </lineage>
</organism>
<dbReference type="GO" id="GO:0016874">
    <property type="term" value="F:ligase activity"/>
    <property type="evidence" value="ECO:0007669"/>
    <property type="project" value="UniProtKB-KW"/>
</dbReference>
<evidence type="ECO:0000313" key="3">
    <source>
        <dbReference type="Proteomes" id="UP000246078"/>
    </source>
</evidence>
<dbReference type="VEuPathDB" id="TriTrypDB:TcG_07226"/>
<dbReference type="VEuPathDB" id="TriTrypDB:TcBrA4_0037440"/>
<proteinExistence type="predicted"/>
<name>A0A2V2WJG0_TRYCR</name>
<keyword evidence="2" id="KW-0436">Ligase</keyword>
<dbReference type="AlphaFoldDB" id="A0A2V2WJG0"/>
<dbReference type="VEuPathDB" id="TriTrypDB:TcCLB.506477.30"/>
<dbReference type="VEuPathDB" id="TriTrypDB:TcYC6_0016680"/>
<dbReference type="Proteomes" id="UP000246078">
    <property type="component" value="Unassembled WGS sequence"/>
</dbReference>
<dbReference type="VEuPathDB" id="TriTrypDB:Tc_MARK_6020"/>
<feature type="region of interest" description="Disordered" evidence="1">
    <location>
        <begin position="1"/>
        <end position="24"/>
    </location>
</feature>
<accession>A0A2V2WJG0</accession>
<dbReference type="VEuPathDB" id="TriTrypDB:C4B63_22g80"/>
<dbReference type="VEuPathDB" id="TriTrypDB:C3747_87g84"/>
<evidence type="ECO:0000256" key="1">
    <source>
        <dbReference type="SAM" id="MobiDB-lite"/>
    </source>
</evidence>
<dbReference type="VEuPathDB" id="TriTrypDB:TcCL_NonESM01549"/>
<reference evidence="2 3" key="1">
    <citation type="journal article" date="2018" name="Microb. Genom.">
        <title>Expanding an expanded genome: long-read sequencing of Trypanosoma cruzi.</title>
        <authorList>
            <person name="Berna L."/>
            <person name="Rodriguez M."/>
            <person name="Chiribao M.L."/>
            <person name="Parodi-Talice A."/>
            <person name="Pita S."/>
            <person name="Rijo G."/>
            <person name="Alvarez-Valin F."/>
            <person name="Robello C."/>
        </authorList>
    </citation>
    <scope>NUCLEOTIDE SEQUENCE [LARGE SCALE GENOMIC DNA]</scope>
    <source>
        <strain evidence="2 3">TCC</strain>
    </source>
</reference>
<protein>
    <submittedName>
        <fullName evidence="2">Putative tubulin-tyrosine ligase</fullName>
    </submittedName>
</protein>
<dbReference type="VEuPathDB" id="TriTrypDB:TCSYLVIO_007305"/>